<organism evidence="1 2">
    <name type="scientific">Smallanthus sonchifolius</name>
    <dbReference type="NCBI Taxonomy" id="185202"/>
    <lineage>
        <taxon>Eukaryota</taxon>
        <taxon>Viridiplantae</taxon>
        <taxon>Streptophyta</taxon>
        <taxon>Embryophyta</taxon>
        <taxon>Tracheophyta</taxon>
        <taxon>Spermatophyta</taxon>
        <taxon>Magnoliopsida</taxon>
        <taxon>eudicotyledons</taxon>
        <taxon>Gunneridae</taxon>
        <taxon>Pentapetalae</taxon>
        <taxon>asterids</taxon>
        <taxon>campanulids</taxon>
        <taxon>Asterales</taxon>
        <taxon>Asteraceae</taxon>
        <taxon>Asteroideae</taxon>
        <taxon>Heliantheae alliance</taxon>
        <taxon>Millerieae</taxon>
        <taxon>Smallanthus</taxon>
    </lineage>
</organism>
<evidence type="ECO:0000313" key="1">
    <source>
        <dbReference type="EMBL" id="KAI3683446.1"/>
    </source>
</evidence>
<accession>A0ACB8YDG3</accession>
<name>A0ACB8YDG3_9ASTR</name>
<dbReference type="Proteomes" id="UP001056120">
    <property type="component" value="Linkage Group LG28"/>
</dbReference>
<reference evidence="2" key="1">
    <citation type="journal article" date="2022" name="Mol. Ecol. Resour.">
        <title>The genomes of chicory, endive, great burdock and yacon provide insights into Asteraceae palaeo-polyploidization history and plant inulin production.</title>
        <authorList>
            <person name="Fan W."/>
            <person name="Wang S."/>
            <person name="Wang H."/>
            <person name="Wang A."/>
            <person name="Jiang F."/>
            <person name="Liu H."/>
            <person name="Zhao H."/>
            <person name="Xu D."/>
            <person name="Zhang Y."/>
        </authorList>
    </citation>
    <scope>NUCLEOTIDE SEQUENCE [LARGE SCALE GENOMIC DNA]</scope>
    <source>
        <strain evidence="2">cv. Yunnan</strain>
    </source>
</reference>
<dbReference type="EMBL" id="CM042045">
    <property type="protein sequence ID" value="KAI3683446.1"/>
    <property type="molecule type" value="Genomic_DNA"/>
</dbReference>
<sequence length="86" mass="9893">MKEMFDGYTVYNFIYAILEDYTDCYGPDDSHMLAKCPRKYEESLRIEMDIEGNGHRCINYSSALKFLSFGLIYEVLSVPVGNGKCI</sequence>
<proteinExistence type="predicted"/>
<comment type="caution">
    <text evidence="1">The sequence shown here is derived from an EMBL/GenBank/DDBJ whole genome shotgun (WGS) entry which is preliminary data.</text>
</comment>
<evidence type="ECO:0000313" key="2">
    <source>
        <dbReference type="Proteomes" id="UP001056120"/>
    </source>
</evidence>
<gene>
    <name evidence="1" type="ORF">L1987_83949</name>
</gene>
<keyword evidence="2" id="KW-1185">Reference proteome</keyword>
<protein>
    <submittedName>
        <fullName evidence="1">Uncharacterized protein</fullName>
    </submittedName>
</protein>
<reference evidence="1 2" key="2">
    <citation type="journal article" date="2022" name="Mol. Ecol. Resour.">
        <title>The genomes of chicory, endive, great burdock and yacon provide insights into Asteraceae paleo-polyploidization history and plant inulin production.</title>
        <authorList>
            <person name="Fan W."/>
            <person name="Wang S."/>
            <person name="Wang H."/>
            <person name="Wang A."/>
            <person name="Jiang F."/>
            <person name="Liu H."/>
            <person name="Zhao H."/>
            <person name="Xu D."/>
            <person name="Zhang Y."/>
        </authorList>
    </citation>
    <scope>NUCLEOTIDE SEQUENCE [LARGE SCALE GENOMIC DNA]</scope>
    <source>
        <strain evidence="2">cv. Yunnan</strain>
        <tissue evidence="1">Leaves</tissue>
    </source>
</reference>